<dbReference type="RefSeq" id="WP_187714098.1">
    <property type="nucleotide sequence ID" value="NZ_BAABJC010000001.1"/>
</dbReference>
<keyword evidence="1" id="KW-1133">Transmembrane helix</keyword>
<evidence type="ECO:0000256" key="1">
    <source>
        <dbReference type="SAM" id="Phobius"/>
    </source>
</evidence>
<evidence type="ECO:0000313" key="3">
    <source>
        <dbReference type="Proteomes" id="UP000516134"/>
    </source>
</evidence>
<sequence>MINKVGGLARVLYILLAIVAAFVPLGGLNVALVLLVLGLIAGLSMPRERMVLAGVILIALPIVGTALGTLPAIGAQLAAITVNLQIALAGAMATAIAMLCYDLVMEGVGGMTGTGAATGGSAAAAN</sequence>
<feature type="transmembrane region" description="Helical" evidence="1">
    <location>
        <begin position="79"/>
        <end position="101"/>
    </location>
</feature>
<dbReference type="EMBL" id="CP060780">
    <property type="protein sequence ID" value="QNP42666.1"/>
    <property type="molecule type" value="Genomic_DNA"/>
</dbReference>
<feature type="transmembrane region" description="Helical" evidence="1">
    <location>
        <begin position="51"/>
        <end position="73"/>
    </location>
</feature>
<keyword evidence="3" id="KW-1185">Reference proteome</keyword>
<organism evidence="2 3">
    <name type="scientific">Sphingomonas daechungensis</name>
    <dbReference type="NCBI Taxonomy" id="1176646"/>
    <lineage>
        <taxon>Bacteria</taxon>
        <taxon>Pseudomonadati</taxon>
        <taxon>Pseudomonadota</taxon>
        <taxon>Alphaproteobacteria</taxon>
        <taxon>Sphingomonadales</taxon>
        <taxon>Sphingomonadaceae</taxon>
        <taxon>Sphingomonas</taxon>
    </lineage>
</organism>
<feature type="transmembrane region" description="Helical" evidence="1">
    <location>
        <begin position="12"/>
        <end position="39"/>
    </location>
</feature>
<dbReference type="Proteomes" id="UP000516134">
    <property type="component" value="Chromosome"/>
</dbReference>
<gene>
    <name evidence="2" type="ORF">H9L15_10925</name>
</gene>
<reference evidence="2 3" key="1">
    <citation type="submission" date="2020-08" db="EMBL/GenBank/DDBJ databases">
        <title>Genome sequence of Sphingomonas daechungensis KACC 18115T.</title>
        <authorList>
            <person name="Hyun D.-W."/>
            <person name="Bae J.-W."/>
        </authorList>
    </citation>
    <scope>NUCLEOTIDE SEQUENCE [LARGE SCALE GENOMIC DNA]</scope>
    <source>
        <strain evidence="2 3">KACC 18115</strain>
    </source>
</reference>
<keyword evidence="1" id="KW-0812">Transmembrane</keyword>
<keyword evidence="1" id="KW-0472">Membrane</keyword>
<protein>
    <submittedName>
        <fullName evidence="2">Uncharacterized protein</fullName>
    </submittedName>
</protein>
<name>A0ABX6SYK2_9SPHN</name>
<accession>A0ABX6SYK2</accession>
<proteinExistence type="predicted"/>
<evidence type="ECO:0000313" key="2">
    <source>
        <dbReference type="EMBL" id="QNP42666.1"/>
    </source>
</evidence>